<dbReference type="PANTHER" id="PTHR42711:SF5">
    <property type="entry name" value="ABC TRANSPORTER ATP-BINDING PROTEIN NATA"/>
    <property type="match status" value="1"/>
</dbReference>
<dbReference type="Pfam" id="PF00005">
    <property type="entry name" value="ABC_tran"/>
    <property type="match status" value="1"/>
</dbReference>
<dbReference type="InterPro" id="IPR027417">
    <property type="entry name" value="P-loop_NTPase"/>
</dbReference>
<protein>
    <submittedName>
        <fullName evidence="6">ABC-2 type transport system ATP-binding protein</fullName>
    </submittedName>
</protein>
<evidence type="ECO:0000256" key="4">
    <source>
        <dbReference type="ARBA" id="ARBA00022840"/>
    </source>
</evidence>
<dbReference type="GO" id="GO:0005524">
    <property type="term" value="F:ATP binding"/>
    <property type="evidence" value="ECO:0007669"/>
    <property type="project" value="UniProtKB-KW"/>
</dbReference>
<dbReference type="GO" id="GO:0016887">
    <property type="term" value="F:ATP hydrolysis activity"/>
    <property type="evidence" value="ECO:0007669"/>
    <property type="project" value="InterPro"/>
</dbReference>
<keyword evidence="2" id="KW-0813">Transport</keyword>
<dbReference type="PROSITE" id="PS50893">
    <property type="entry name" value="ABC_TRANSPORTER_2"/>
    <property type="match status" value="1"/>
</dbReference>
<evidence type="ECO:0000259" key="5">
    <source>
        <dbReference type="PROSITE" id="PS50893"/>
    </source>
</evidence>
<dbReference type="InterPro" id="IPR003439">
    <property type="entry name" value="ABC_transporter-like_ATP-bd"/>
</dbReference>
<dbReference type="PROSITE" id="PS00211">
    <property type="entry name" value="ABC_TRANSPORTER_1"/>
    <property type="match status" value="1"/>
</dbReference>
<evidence type="ECO:0000313" key="7">
    <source>
        <dbReference type="Proteomes" id="UP000198853"/>
    </source>
</evidence>
<keyword evidence="4 6" id="KW-0067">ATP-binding</keyword>
<dbReference type="PANTHER" id="PTHR42711">
    <property type="entry name" value="ABC TRANSPORTER ATP-BINDING PROTEIN"/>
    <property type="match status" value="1"/>
</dbReference>
<evidence type="ECO:0000256" key="2">
    <source>
        <dbReference type="ARBA" id="ARBA00022448"/>
    </source>
</evidence>
<dbReference type="InterPro" id="IPR050763">
    <property type="entry name" value="ABC_transporter_ATP-binding"/>
</dbReference>
<dbReference type="InterPro" id="IPR017871">
    <property type="entry name" value="ABC_transporter-like_CS"/>
</dbReference>
<dbReference type="OrthoDB" id="9804819at2"/>
<keyword evidence="7" id="KW-1185">Reference proteome</keyword>
<dbReference type="InterPro" id="IPR003593">
    <property type="entry name" value="AAA+_ATPase"/>
</dbReference>
<evidence type="ECO:0000313" key="6">
    <source>
        <dbReference type="EMBL" id="SDI97759.1"/>
    </source>
</evidence>
<dbReference type="AlphaFoldDB" id="A0A1G8PZ10"/>
<gene>
    <name evidence="6" type="ORF">SAMN04488123_11023</name>
</gene>
<feature type="domain" description="ABC transporter" evidence="5">
    <location>
        <begin position="2"/>
        <end position="227"/>
    </location>
</feature>
<comment type="similarity">
    <text evidence="1">Belongs to the ABC transporter superfamily.</text>
</comment>
<organism evidence="6 7">
    <name type="scientific">Natribacillus halophilus</name>
    <dbReference type="NCBI Taxonomy" id="549003"/>
    <lineage>
        <taxon>Bacteria</taxon>
        <taxon>Bacillati</taxon>
        <taxon>Bacillota</taxon>
        <taxon>Bacilli</taxon>
        <taxon>Bacillales</taxon>
        <taxon>Bacillaceae</taxon>
        <taxon>Natribacillus</taxon>
    </lineage>
</organism>
<evidence type="ECO:0000256" key="3">
    <source>
        <dbReference type="ARBA" id="ARBA00022741"/>
    </source>
</evidence>
<keyword evidence="3" id="KW-0547">Nucleotide-binding</keyword>
<dbReference type="CDD" id="cd03230">
    <property type="entry name" value="ABC_DR_subfamily_A"/>
    <property type="match status" value="1"/>
</dbReference>
<dbReference type="Gene3D" id="3.40.50.300">
    <property type="entry name" value="P-loop containing nucleotide triphosphate hydrolases"/>
    <property type="match status" value="1"/>
</dbReference>
<reference evidence="6 7" key="1">
    <citation type="submission" date="2016-10" db="EMBL/GenBank/DDBJ databases">
        <authorList>
            <person name="de Groot N.N."/>
        </authorList>
    </citation>
    <scope>NUCLEOTIDE SEQUENCE [LARGE SCALE GENOMIC DNA]</scope>
    <source>
        <strain evidence="6 7">DSM 21771</strain>
    </source>
</reference>
<dbReference type="SUPFAM" id="SSF52540">
    <property type="entry name" value="P-loop containing nucleoside triphosphate hydrolases"/>
    <property type="match status" value="1"/>
</dbReference>
<name>A0A1G8PZ10_9BACI</name>
<dbReference type="RefSeq" id="WP_090398953.1">
    <property type="nucleotide sequence ID" value="NZ_FNEN01000010.1"/>
</dbReference>
<dbReference type="SMART" id="SM00382">
    <property type="entry name" value="AAA"/>
    <property type="match status" value="1"/>
</dbReference>
<sequence>MIELNSLTKKYSNGKGIFNVSFQVKNGEVFGFLGPNGAGKTTTIRHLMGFVNSTNGSASISGLDCWTDAAKIQRQLGYVPGEIAFFNHLTGMQFLKFISDMRGIDNKKLQDSLIERFELDSGRKIRKMSKGMKQKVGLIAAFMHDPAVIILDEPTSGLDPLMQRKFVELINEERNRGKTILMSSHLFGEVDQSCERVAIIREGKIVAVEDITTLKASLKKRFFITFEHKRDIEKVKMSGLDYTVSDVNKVEIVINGNYNEMLKALANCNVTSIDASTQTLEEIFMRYYGKEGN</sequence>
<proteinExistence type="inferred from homology"/>
<evidence type="ECO:0000256" key="1">
    <source>
        <dbReference type="ARBA" id="ARBA00005417"/>
    </source>
</evidence>
<accession>A0A1G8PZ10</accession>
<dbReference type="EMBL" id="FNEN01000010">
    <property type="protein sequence ID" value="SDI97759.1"/>
    <property type="molecule type" value="Genomic_DNA"/>
</dbReference>
<dbReference type="Proteomes" id="UP000198853">
    <property type="component" value="Unassembled WGS sequence"/>
</dbReference>